<dbReference type="GO" id="GO:0033969">
    <property type="term" value="F:gamma-glutamyl-gamma-aminobutyrate hydrolase activity"/>
    <property type="evidence" value="ECO:0007669"/>
    <property type="project" value="TreeGrafter"/>
</dbReference>
<dbReference type="InterPro" id="IPR029062">
    <property type="entry name" value="Class_I_gatase-like"/>
</dbReference>
<accession>A0A268QW30</accession>
<feature type="non-terminal residue" evidence="1">
    <location>
        <position position="1"/>
    </location>
</feature>
<gene>
    <name evidence="1" type="ORF">CHH61_25180</name>
</gene>
<name>A0A268QW30_SHOCL</name>
<organism evidence="1 2">
    <name type="scientific">Shouchella clausii</name>
    <name type="common">Alkalihalobacillus clausii</name>
    <dbReference type="NCBI Taxonomy" id="79880"/>
    <lineage>
        <taxon>Bacteria</taxon>
        <taxon>Bacillati</taxon>
        <taxon>Bacillota</taxon>
        <taxon>Bacilli</taxon>
        <taxon>Bacillales</taxon>
        <taxon>Bacillaceae</taxon>
        <taxon>Shouchella</taxon>
    </lineage>
</organism>
<evidence type="ECO:0000313" key="1">
    <source>
        <dbReference type="EMBL" id="PAF12082.1"/>
    </source>
</evidence>
<keyword evidence="1" id="KW-0378">Hydrolase</keyword>
<protein>
    <submittedName>
        <fullName evidence="1">Gamma-glutamyl-gamma-aminobutyrate hydrolase</fullName>
    </submittedName>
</protein>
<comment type="caution">
    <text evidence="1">The sequence shown here is derived from an EMBL/GenBank/DDBJ whole genome shotgun (WGS) entry which is preliminary data.</text>
</comment>
<dbReference type="EMBL" id="NPBS01000713">
    <property type="protein sequence ID" value="PAF12082.1"/>
    <property type="molecule type" value="Genomic_DNA"/>
</dbReference>
<dbReference type="Proteomes" id="UP000216133">
    <property type="component" value="Unassembled WGS sequence"/>
</dbReference>
<sequence>QKLGSICPERDTFEISMIQKMLARDKPILAICRGCQILSIALGGDMYQDIFSQMGVPLLQHGQKAPRWHATHFVNV</sequence>
<dbReference type="Gene3D" id="3.40.50.880">
    <property type="match status" value="1"/>
</dbReference>
<dbReference type="PANTHER" id="PTHR43235:SF1">
    <property type="entry name" value="GLUTAMINE AMIDOTRANSFERASE PB2B2.05-RELATED"/>
    <property type="match status" value="1"/>
</dbReference>
<dbReference type="AlphaFoldDB" id="A0A268QW30"/>
<dbReference type="SUPFAM" id="SSF52317">
    <property type="entry name" value="Class I glutamine amidotransferase-like"/>
    <property type="match status" value="1"/>
</dbReference>
<evidence type="ECO:0000313" key="2">
    <source>
        <dbReference type="Proteomes" id="UP000216133"/>
    </source>
</evidence>
<reference evidence="1 2" key="1">
    <citation type="submission" date="2017-07" db="EMBL/GenBank/DDBJ databases">
        <title>Isolation and whole genome analysis of endospore-forming bacteria from heroin.</title>
        <authorList>
            <person name="Kalinowski J."/>
            <person name="Ahrens B."/>
            <person name="Al-Dilaimi A."/>
            <person name="Winkler A."/>
            <person name="Wibberg D."/>
            <person name="Schleenbecker U."/>
            <person name="Ruckert C."/>
            <person name="Wolfel R."/>
            <person name="Grass G."/>
        </authorList>
    </citation>
    <scope>NUCLEOTIDE SEQUENCE [LARGE SCALE GENOMIC DNA]</scope>
    <source>
        <strain evidence="1 2">7523-2</strain>
    </source>
</reference>
<dbReference type="InterPro" id="IPR044668">
    <property type="entry name" value="PuuD-like"/>
</dbReference>
<dbReference type="PANTHER" id="PTHR43235">
    <property type="entry name" value="GLUTAMINE AMIDOTRANSFERASE PB2B2.05-RELATED"/>
    <property type="match status" value="1"/>
</dbReference>
<feature type="non-terminal residue" evidence="1">
    <location>
        <position position="76"/>
    </location>
</feature>
<dbReference type="GO" id="GO:0006598">
    <property type="term" value="P:polyamine catabolic process"/>
    <property type="evidence" value="ECO:0007669"/>
    <property type="project" value="TreeGrafter"/>
</dbReference>
<dbReference type="RefSeq" id="WP_143118128.1">
    <property type="nucleotide sequence ID" value="NZ_NPBS01000713.1"/>
</dbReference>
<dbReference type="GO" id="GO:0005829">
    <property type="term" value="C:cytosol"/>
    <property type="evidence" value="ECO:0007669"/>
    <property type="project" value="TreeGrafter"/>
</dbReference>
<dbReference type="Pfam" id="PF07722">
    <property type="entry name" value="Peptidase_C26"/>
    <property type="match status" value="1"/>
</dbReference>
<dbReference type="InterPro" id="IPR011697">
    <property type="entry name" value="Peptidase_C26"/>
</dbReference>
<proteinExistence type="predicted"/>
<dbReference type="PROSITE" id="PS51273">
    <property type="entry name" value="GATASE_TYPE_1"/>
    <property type="match status" value="1"/>
</dbReference>